<keyword evidence="4 5" id="KW-0472">Membrane</keyword>
<protein>
    <recommendedName>
        <fullName evidence="5">Sec-independent protein translocase protein TatC</fullName>
    </recommendedName>
</protein>
<comment type="subunit">
    <text evidence="5">Forms a complex with TatA.</text>
</comment>
<dbReference type="Proteomes" id="UP001302978">
    <property type="component" value="Chromosome"/>
</dbReference>
<sequence>MFIYGYVYNTDRFIYKNHNLISGEIMSSQLFDELDKLDFSGSSSGSPSDSSSETAKSADESASAASQILPPHEGFGNTRPAGDYQEHVVDHLKELRNRIIIAGAALLIGALIAYPFSGDAIAYLWEQFIPESVVMSIYSPTEYLMTRLKLSVAAAICVFFPLLMYELFAFMSRGLYKNERKFLIKVVPLSFILFILGAALAYFVVLPLFMNYVLFYSDQTAVAQIGLGETFNTIISLVLGFGLVFQIPLLMVSVVRMGIVSEKTLRKGRLVVYGSLIGFAFLISPDPTLVSQLIAGVALIILFEFSLILLKFV</sequence>
<dbReference type="PANTHER" id="PTHR30371">
    <property type="entry name" value="SEC-INDEPENDENT PROTEIN TRANSLOCASE PROTEIN TATC"/>
    <property type="match status" value="1"/>
</dbReference>
<proteinExistence type="inferred from homology"/>
<keyword evidence="5" id="KW-0811">Translocation</keyword>
<keyword evidence="3 5" id="KW-1133">Transmembrane helix</keyword>
<dbReference type="PANTHER" id="PTHR30371:SF0">
    <property type="entry name" value="SEC-INDEPENDENT PROTEIN TRANSLOCASE PROTEIN TATC, CHLOROPLASTIC-RELATED"/>
    <property type="match status" value="1"/>
</dbReference>
<keyword evidence="5" id="KW-1003">Cell membrane</keyword>
<accession>A0AA96V9Z8</accession>
<evidence type="ECO:0000256" key="2">
    <source>
        <dbReference type="ARBA" id="ARBA00022692"/>
    </source>
</evidence>
<dbReference type="GO" id="GO:0043953">
    <property type="term" value="P:protein transport by the Tat complex"/>
    <property type="evidence" value="ECO:0007669"/>
    <property type="project" value="UniProtKB-UniRule"/>
</dbReference>
<keyword evidence="5" id="KW-0813">Transport</keyword>
<feature type="transmembrane region" description="Helical" evidence="5">
    <location>
        <begin position="267"/>
        <end position="283"/>
    </location>
</feature>
<dbReference type="HAMAP" id="MF_00902">
    <property type="entry name" value="TatC"/>
    <property type="match status" value="1"/>
</dbReference>
<reference evidence="6 7" key="1">
    <citation type="submission" date="2023-07" db="EMBL/GenBank/DDBJ databases">
        <title>Closed genoem sequence of Methanomicrococcus sp. Hf6.</title>
        <authorList>
            <person name="Poehlein A."/>
            <person name="Protasov E."/>
            <person name="Platt K."/>
            <person name="Reeh H."/>
            <person name="Daniel R."/>
            <person name="Brune A."/>
        </authorList>
    </citation>
    <scope>NUCLEOTIDE SEQUENCE [LARGE SCALE GENOMIC DNA]</scope>
    <source>
        <strain evidence="6 7">Hf6</strain>
    </source>
</reference>
<dbReference type="KEGG" id="mehf:MmiHf6_04970"/>
<feature type="transmembrane region" description="Helical" evidence="5">
    <location>
        <begin position="150"/>
        <end position="170"/>
    </location>
</feature>
<keyword evidence="5" id="KW-0653">Protein transport</keyword>
<dbReference type="GO" id="GO:0033281">
    <property type="term" value="C:TAT protein transport complex"/>
    <property type="evidence" value="ECO:0007669"/>
    <property type="project" value="UniProtKB-UniRule"/>
</dbReference>
<name>A0AA96V9Z8_9EURY</name>
<evidence type="ECO:0000256" key="4">
    <source>
        <dbReference type="ARBA" id="ARBA00023136"/>
    </source>
</evidence>
<dbReference type="NCBIfam" id="TIGR00945">
    <property type="entry name" value="tatC"/>
    <property type="match status" value="1"/>
</dbReference>
<dbReference type="Pfam" id="PF00902">
    <property type="entry name" value="TatC"/>
    <property type="match status" value="1"/>
</dbReference>
<feature type="transmembrane region" description="Helical" evidence="5">
    <location>
        <begin position="234"/>
        <end position="255"/>
    </location>
</feature>
<comment type="function">
    <text evidence="5">Part of the twin-arginine translocation (Tat) system that transports large folded proteins containing a characteristic twin-arginine motif in their signal peptide across membranes.</text>
</comment>
<feature type="transmembrane region" description="Helical" evidence="5">
    <location>
        <begin position="289"/>
        <end position="310"/>
    </location>
</feature>
<dbReference type="InterPro" id="IPR002033">
    <property type="entry name" value="TatC"/>
</dbReference>
<dbReference type="AlphaFoldDB" id="A0AA96V9Z8"/>
<feature type="transmembrane region" description="Helical" evidence="5">
    <location>
        <begin position="182"/>
        <end position="214"/>
    </location>
</feature>
<keyword evidence="7" id="KW-1185">Reference proteome</keyword>
<evidence type="ECO:0000313" key="7">
    <source>
        <dbReference type="Proteomes" id="UP001302978"/>
    </source>
</evidence>
<evidence type="ECO:0000313" key="6">
    <source>
        <dbReference type="EMBL" id="WNY23192.1"/>
    </source>
</evidence>
<dbReference type="EMBL" id="CP131059">
    <property type="protein sequence ID" value="WNY23192.1"/>
    <property type="molecule type" value="Genomic_DNA"/>
</dbReference>
<feature type="transmembrane region" description="Helical" evidence="5">
    <location>
        <begin position="99"/>
        <end position="116"/>
    </location>
</feature>
<organism evidence="6 7">
    <name type="scientific">Methanimicrococcus hongohii</name>
    <dbReference type="NCBI Taxonomy" id="3028295"/>
    <lineage>
        <taxon>Archaea</taxon>
        <taxon>Methanobacteriati</taxon>
        <taxon>Methanobacteriota</taxon>
        <taxon>Stenosarchaea group</taxon>
        <taxon>Methanomicrobia</taxon>
        <taxon>Methanosarcinales</taxon>
        <taxon>Methanosarcinaceae</taxon>
        <taxon>Methanimicrococcus</taxon>
    </lineage>
</organism>
<keyword evidence="2 5" id="KW-0812">Transmembrane</keyword>
<dbReference type="GO" id="GO:0065002">
    <property type="term" value="P:intracellular protein transmembrane transport"/>
    <property type="evidence" value="ECO:0007669"/>
    <property type="project" value="TreeGrafter"/>
</dbReference>
<gene>
    <name evidence="6" type="primary">tatC_2</name>
    <name evidence="5" type="synonym">tatC</name>
    <name evidence="6" type="ORF">MmiHf6_04970</name>
</gene>
<comment type="subcellular location">
    <subcellularLocation>
        <location evidence="5">Cell membrane</location>
        <topology evidence="5">Multi-pass membrane protein</topology>
    </subcellularLocation>
    <subcellularLocation>
        <location evidence="1">Membrane</location>
        <topology evidence="1">Multi-pass membrane protein</topology>
    </subcellularLocation>
</comment>
<evidence type="ECO:0000256" key="3">
    <source>
        <dbReference type="ARBA" id="ARBA00022989"/>
    </source>
</evidence>
<dbReference type="GO" id="GO:0009977">
    <property type="term" value="F:proton motive force dependent protein transmembrane transporter activity"/>
    <property type="evidence" value="ECO:0007669"/>
    <property type="project" value="TreeGrafter"/>
</dbReference>
<dbReference type="PRINTS" id="PR01840">
    <property type="entry name" value="TATCFAMILY"/>
</dbReference>
<comment type="similarity">
    <text evidence="5">Belongs to the TatC family.</text>
</comment>
<evidence type="ECO:0000256" key="1">
    <source>
        <dbReference type="ARBA" id="ARBA00004141"/>
    </source>
</evidence>
<evidence type="ECO:0000256" key="5">
    <source>
        <dbReference type="HAMAP-Rule" id="MF_00902"/>
    </source>
</evidence>